<organism evidence="1 2">
    <name type="scientific">Paenibacillus germinis</name>
    <dbReference type="NCBI Taxonomy" id="2654979"/>
    <lineage>
        <taxon>Bacteria</taxon>
        <taxon>Bacillati</taxon>
        <taxon>Bacillota</taxon>
        <taxon>Bacilli</taxon>
        <taxon>Bacillales</taxon>
        <taxon>Paenibacillaceae</taxon>
        <taxon>Paenibacillus</taxon>
    </lineage>
</organism>
<evidence type="ECO:0000313" key="2">
    <source>
        <dbReference type="Proteomes" id="UP000658690"/>
    </source>
</evidence>
<dbReference type="RefSeq" id="WP_171693338.1">
    <property type="nucleotide sequence ID" value="NZ_WHOC01000172.1"/>
</dbReference>
<name>A0ABX1ZB34_9BACL</name>
<comment type="caution">
    <text evidence="1">The sequence shown here is derived from an EMBL/GenBank/DDBJ whole genome shotgun (WGS) entry which is preliminary data.</text>
</comment>
<evidence type="ECO:0000313" key="1">
    <source>
        <dbReference type="EMBL" id="NOU90565.1"/>
    </source>
</evidence>
<dbReference type="Proteomes" id="UP000658690">
    <property type="component" value="Unassembled WGS sequence"/>
</dbReference>
<dbReference type="EMBL" id="WHOC01000172">
    <property type="protein sequence ID" value="NOU90565.1"/>
    <property type="molecule type" value="Genomic_DNA"/>
</dbReference>
<proteinExistence type="predicted"/>
<gene>
    <name evidence="1" type="ORF">GC102_33240</name>
</gene>
<protein>
    <submittedName>
        <fullName evidence="1">Uncharacterized protein</fullName>
    </submittedName>
</protein>
<keyword evidence="2" id="KW-1185">Reference proteome</keyword>
<sequence length="145" mass="16980">MINQFSRDPELQTILKSFEKNPFQFTDEEIVSHVDGFLPSYSCDGAACGYFSIIAHICYFRPDLIRQLMKIATKPVFYYGISDPNHAIRWVQYKVKRKNIFGNNIEYYTTKQGKLWIDTELIKTSNLIANLIEEIKREDNIEADE</sequence>
<accession>A0ABX1ZB34</accession>
<reference evidence="1 2" key="1">
    <citation type="submission" date="2019-10" db="EMBL/GenBank/DDBJ databases">
        <title>Description of Paenibacillus choica sp. nov.</title>
        <authorList>
            <person name="Carlier A."/>
            <person name="Qi S."/>
        </authorList>
    </citation>
    <scope>NUCLEOTIDE SEQUENCE [LARGE SCALE GENOMIC DNA]</scope>
    <source>
        <strain evidence="1 2">LMG 31460</strain>
    </source>
</reference>